<reference evidence="1" key="2">
    <citation type="submission" date="2020-06" db="EMBL/GenBank/DDBJ databases">
        <title>Helianthus annuus Genome sequencing and assembly Release 2.</title>
        <authorList>
            <person name="Gouzy J."/>
            <person name="Langlade N."/>
            <person name="Munos S."/>
        </authorList>
    </citation>
    <scope>NUCLEOTIDE SEQUENCE</scope>
    <source>
        <tissue evidence="1">Leaves</tissue>
    </source>
</reference>
<sequence length="69" mass="8427">MIQGSCGEVYILRNEYEKFMEHCTPKMKDLVSRDVSKFTIIEYITMKANMIFYDFVLFFQYDFVLFFHN</sequence>
<keyword evidence="2" id="KW-1185">Reference proteome</keyword>
<gene>
    <name evidence="1" type="ORF">HanXRQr2_Chr03g0090451</name>
</gene>
<comment type="caution">
    <text evidence="1">The sequence shown here is derived from an EMBL/GenBank/DDBJ whole genome shotgun (WGS) entry which is preliminary data.</text>
</comment>
<dbReference type="AlphaFoldDB" id="A0A9K3JD11"/>
<dbReference type="Proteomes" id="UP000215914">
    <property type="component" value="Unassembled WGS sequence"/>
</dbReference>
<name>A0A9K3JD11_HELAN</name>
<dbReference type="Gramene" id="mRNA:HanXRQr2_Chr03g0090451">
    <property type="protein sequence ID" value="mRNA:HanXRQr2_Chr03g0090451"/>
    <property type="gene ID" value="HanXRQr2_Chr03g0090451"/>
</dbReference>
<proteinExistence type="predicted"/>
<evidence type="ECO:0000313" key="2">
    <source>
        <dbReference type="Proteomes" id="UP000215914"/>
    </source>
</evidence>
<evidence type="ECO:0000313" key="1">
    <source>
        <dbReference type="EMBL" id="KAF5812777.1"/>
    </source>
</evidence>
<accession>A0A9K3JD11</accession>
<protein>
    <submittedName>
        <fullName evidence="1">Uncharacterized protein</fullName>
    </submittedName>
</protein>
<reference evidence="1" key="1">
    <citation type="journal article" date="2017" name="Nature">
        <title>The sunflower genome provides insights into oil metabolism, flowering and Asterid evolution.</title>
        <authorList>
            <person name="Badouin H."/>
            <person name="Gouzy J."/>
            <person name="Grassa C.J."/>
            <person name="Murat F."/>
            <person name="Staton S.E."/>
            <person name="Cottret L."/>
            <person name="Lelandais-Briere C."/>
            <person name="Owens G.L."/>
            <person name="Carrere S."/>
            <person name="Mayjonade B."/>
            <person name="Legrand L."/>
            <person name="Gill N."/>
            <person name="Kane N.C."/>
            <person name="Bowers J.E."/>
            <person name="Hubner S."/>
            <person name="Bellec A."/>
            <person name="Berard A."/>
            <person name="Berges H."/>
            <person name="Blanchet N."/>
            <person name="Boniface M.C."/>
            <person name="Brunel D."/>
            <person name="Catrice O."/>
            <person name="Chaidir N."/>
            <person name="Claudel C."/>
            <person name="Donnadieu C."/>
            <person name="Faraut T."/>
            <person name="Fievet G."/>
            <person name="Helmstetter N."/>
            <person name="King M."/>
            <person name="Knapp S.J."/>
            <person name="Lai Z."/>
            <person name="Le Paslier M.C."/>
            <person name="Lippi Y."/>
            <person name="Lorenzon L."/>
            <person name="Mandel J.R."/>
            <person name="Marage G."/>
            <person name="Marchand G."/>
            <person name="Marquand E."/>
            <person name="Bret-Mestries E."/>
            <person name="Morien E."/>
            <person name="Nambeesan S."/>
            <person name="Nguyen T."/>
            <person name="Pegot-Espagnet P."/>
            <person name="Pouilly N."/>
            <person name="Raftis F."/>
            <person name="Sallet E."/>
            <person name="Schiex T."/>
            <person name="Thomas J."/>
            <person name="Vandecasteele C."/>
            <person name="Vares D."/>
            <person name="Vear F."/>
            <person name="Vautrin S."/>
            <person name="Crespi M."/>
            <person name="Mangin B."/>
            <person name="Burke J.M."/>
            <person name="Salse J."/>
            <person name="Munos S."/>
            <person name="Vincourt P."/>
            <person name="Rieseberg L.H."/>
            <person name="Langlade N.B."/>
        </authorList>
    </citation>
    <scope>NUCLEOTIDE SEQUENCE</scope>
    <source>
        <tissue evidence="1">Leaves</tissue>
    </source>
</reference>
<dbReference type="EMBL" id="MNCJ02000318">
    <property type="protein sequence ID" value="KAF5812777.1"/>
    <property type="molecule type" value="Genomic_DNA"/>
</dbReference>
<organism evidence="1 2">
    <name type="scientific">Helianthus annuus</name>
    <name type="common">Common sunflower</name>
    <dbReference type="NCBI Taxonomy" id="4232"/>
    <lineage>
        <taxon>Eukaryota</taxon>
        <taxon>Viridiplantae</taxon>
        <taxon>Streptophyta</taxon>
        <taxon>Embryophyta</taxon>
        <taxon>Tracheophyta</taxon>
        <taxon>Spermatophyta</taxon>
        <taxon>Magnoliopsida</taxon>
        <taxon>eudicotyledons</taxon>
        <taxon>Gunneridae</taxon>
        <taxon>Pentapetalae</taxon>
        <taxon>asterids</taxon>
        <taxon>campanulids</taxon>
        <taxon>Asterales</taxon>
        <taxon>Asteraceae</taxon>
        <taxon>Asteroideae</taxon>
        <taxon>Heliantheae alliance</taxon>
        <taxon>Heliantheae</taxon>
        <taxon>Helianthus</taxon>
    </lineage>
</organism>